<dbReference type="EMBL" id="QLLL01000005">
    <property type="protein sequence ID" value="RAJ03943.1"/>
    <property type="molecule type" value="Genomic_DNA"/>
</dbReference>
<accession>A0A327QKR7</accession>
<protein>
    <recommendedName>
        <fullName evidence="3">Lipoprotein</fullName>
    </recommendedName>
</protein>
<evidence type="ECO:0000313" key="2">
    <source>
        <dbReference type="Proteomes" id="UP000249547"/>
    </source>
</evidence>
<dbReference type="OrthoDB" id="679110at2"/>
<dbReference type="Proteomes" id="UP000249547">
    <property type="component" value="Unassembled WGS sequence"/>
</dbReference>
<comment type="caution">
    <text evidence="1">The sequence shown here is derived from an EMBL/GenBank/DDBJ whole genome shotgun (WGS) entry which is preliminary data.</text>
</comment>
<dbReference type="AlphaFoldDB" id="A0A327QKR7"/>
<keyword evidence="2" id="KW-1185">Reference proteome</keyword>
<sequence length="59" mass="6415">MRKYVLLLVVAGTMCSCRSQKVGCPTNERNKGAEKVLDEMSAPPKKKGFLGLFGGKRKG</sequence>
<evidence type="ECO:0000313" key="1">
    <source>
        <dbReference type="EMBL" id="RAJ03943.1"/>
    </source>
</evidence>
<proteinExistence type="predicted"/>
<name>A0A327QKR7_9BACT</name>
<dbReference type="PROSITE" id="PS51257">
    <property type="entry name" value="PROKAR_LIPOPROTEIN"/>
    <property type="match status" value="1"/>
</dbReference>
<reference evidence="1 2" key="1">
    <citation type="submission" date="2018-06" db="EMBL/GenBank/DDBJ databases">
        <title>Genomic Encyclopedia of Archaeal and Bacterial Type Strains, Phase II (KMG-II): from individual species to whole genera.</title>
        <authorList>
            <person name="Goeker M."/>
        </authorList>
    </citation>
    <scope>NUCLEOTIDE SEQUENCE [LARGE SCALE GENOMIC DNA]</scope>
    <source>
        <strain evidence="1 2">DSM 23857</strain>
    </source>
</reference>
<evidence type="ECO:0008006" key="3">
    <source>
        <dbReference type="Google" id="ProtNLM"/>
    </source>
</evidence>
<organism evidence="1 2">
    <name type="scientific">Chitinophaga skermanii</name>
    <dbReference type="NCBI Taxonomy" id="331697"/>
    <lineage>
        <taxon>Bacteria</taxon>
        <taxon>Pseudomonadati</taxon>
        <taxon>Bacteroidota</taxon>
        <taxon>Chitinophagia</taxon>
        <taxon>Chitinophagales</taxon>
        <taxon>Chitinophagaceae</taxon>
        <taxon>Chitinophaga</taxon>
    </lineage>
</organism>
<dbReference type="RefSeq" id="WP_111598267.1">
    <property type="nucleotide sequence ID" value="NZ_QLLL01000005.1"/>
</dbReference>
<gene>
    <name evidence="1" type="ORF">LX64_02820</name>
</gene>